<proteinExistence type="predicted"/>
<name>A0A392UU15_9FABA</name>
<feature type="region of interest" description="Disordered" evidence="1">
    <location>
        <begin position="1"/>
        <end position="37"/>
    </location>
</feature>
<accession>A0A392UU15</accession>
<gene>
    <name evidence="2" type="ORF">A2U01_0099759</name>
</gene>
<evidence type="ECO:0000313" key="2">
    <source>
        <dbReference type="EMBL" id="MCI78489.1"/>
    </source>
</evidence>
<dbReference type="Proteomes" id="UP000265520">
    <property type="component" value="Unassembled WGS sequence"/>
</dbReference>
<organism evidence="2 3">
    <name type="scientific">Trifolium medium</name>
    <dbReference type="NCBI Taxonomy" id="97028"/>
    <lineage>
        <taxon>Eukaryota</taxon>
        <taxon>Viridiplantae</taxon>
        <taxon>Streptophyta</taxon>
        <taxon>Embryophyta</taxon>
        <taxon>Tracheophyta</taxon>
        <taxon>Spermatophyta</taxon>
        <taxon>Magnoliopsida</taxon>
        <taxon>eudicotyledons</taxon>
        <taxon>Gunneridae</taxon>
        <taxon>Pentapetalae</taxon>
        <taxon>rosids</taxon>
        <taxon>fabids</taxon>
        <taxon>Fabales</taxon>
        <taxon>Fabaceae</taxon>
        <taxon>Papilionoideae</taxon>
        <taxon>50 kb inversion clade</taxon>
        <taxon>NPAAA clade</taxon>
        <taxon>Hologalegina</taxon>
        <taxon>IRL clade</taxon>
        <taxon>Trifolieae</taxon>
        <taxon>Trifolium</taxon>
    </lineage>
</organism>
<evidence type="ECO:0000256" key="1">
    <source>
        <dbReference type="SAM" id="MobiDB-lite"/>
    </source>
</evidence>
<dbReference type="EMBL" id="LXQA010951833">
    <property type="protein sequence ID" value="MCI78489.1"/>
    <property type="molecule type" value="Genomic_DNA"/>
</dbReference>
<protein>
    <submittedName>
        <fullName evidence="2">Uncharacterized protein</fullName>
    </submittedName>
</protein>
<dbReference type="AlphaFoldDB" id="A0A392UU15"/>
<keyword evidence="3" id="KW-1185">Reference proteome</keyword>
<feature type="compositionally biased region" description="Polar residues" evidence="1">
    <location>
        <begin position="16"/>
        <end position="30"/>
    </location>
</feature>
<feature type="non-terminal residue" evidence="2">
    <location>
        <position position="1"/>
    </location>
</feature>
<evidence type="ECO:0000313" key="3">
    <source>
        <dbReference type="Proteomes" id="UP000265520"/>
    </source>
</evidence>
<reference evidence="2 3" key="1">
    <citation type="journal article" date="2018" name="Front. Plant Sci.">
        <title>Red Clover (Trifolium pratense) and Zigzag Clover (T. medium) - A Picture of Genomic Similarities and Differences.</title>
        <authorList>
            <person name="Dluhosova J."/>
            <person name="Istvanek J."/>
            <person name="Nedelnik J."/>
            <person name="Repkova J."/>
        </authorList>
    </citation>
    <scope>NUCLEOTIDE SEQUENCE [LARGE SCALE GENOMIC DNA]</scope>
    <source>
        <strain evidence="3">cv. 10/8</strain>
        <tissue evidence="2">Leaf</tissue>
    </source>
</reference>
<comment type="caution">
    <text evidence="2">The sequence shown here is derived from an EMBL/GenBank/DDBJ whole genome shotgun (WGS) entry which is preliminary data.</text>
</comment>
<sequence>WHQKEYASPVHHPDLTVSSTQLRGNITSSSRQKELFRRGASTSLGSPFYQRCRRQPRVTGGWILTP</sequence>